<dbReference type="InterPro" id="IPR034113">
    <property type="entry name" value="SCP_GAPR1-like"/>
</dbReference>
<dbReference type="Pfam" id="PF00188">
    <property type="entry name" value="CAP"/>
    <property type="match status" value="1"/>
</dbReference>
<dbReference type="InterPro" id="IPR001283">
    <property type="entry name" value="CRISP-related"/>
</dbReference>
<reference evidence="2 3" key="1">
    <citation type="submission" date="2024-06" db="EMBL/GenBank/DDBJ databases">
        <title>Sorghum-associated microbial communities from plants grown in Nebraska, USA.</title>
        <authorList>
            <person name="Schachtman D."/>
        </authorList>
    </citation>
    <scope>NUCLEOTIDE SEQUENCE [LARGE SCALE GENOMIC DNA]</scope>
    <source>
        <strain evidence="2 3">3207</strain>
    </source>
</reference>
<evidence type="ECO:0000313" key="2">
    <source>
        <dbReference type="EMBL" id="MET4633702.1"/>
    </source>
</evidence>
<dbReference type="CDD" id="cd05382">
    <property type="entry name" value="CAP_GAPR1-like"/>
    <property type="match status" value="1"/>
</dbReference>
<dbReference type="PRINTS" id="PR00837">
    <property type="entry name" value="V5TPXLIKE"/>
</dbReference>
<dbReference type="SUPFAM" id="SSF55797">
    <property type="entry name" value="PR-1-like"/>
    <property type="match status" value="1"/>
</dbReference>
<organism evidence="2 3">
    <name type="scientific">Kaistia defluvii</name>
    <dbReference type="NCBI Taxonomy" id="410841"/>
    <lineage>
        <taxon>Bacteria</taxon>
        <taxon>Pseudomonadati</taxon>
        <taxon>Pseudomonadota</taxon>
        <taxon>Alphaproteobacteria</taxon>
        <taxon>Hyphomicrobiales</taxon>
        <taxon>Kaistiaceae</taxon>
        <taxon>Kaistia</taxon>
    </lineage>
</organism>
<accession>A0ABV2QXG0</accession>
<dbReference type="InterPro" id="IPR014044">
    <property type="entry name" value="CAP_dom"/>
</dbReference>
<evidence type="ECO:0000259" key="1">
    <source>
        <dbReference type="SMART" id="SM00198"/>
    </source>
</evidence>
<dbReference type="InterPro" id="IPR035940">
    <property type="entry name" value="CAP_sf"/>
</dbReference>
<name>A0ABV2QXG0_9HYPH</name>
<dbReference type="InterPro" id="IPR018244">
    <property type="entry name" value="Allrgn_V5/Tpx1_CS"/>
</dbReference>
<comment type="caution">
    <text evidence="2">The sequence shown here is derived from an EMBL/GenBank/DDBJ whole genome shotgun (WGS) entry which is preliminary data.</text>
</comment>
<dbReference type="RefSeq" id="WP_354550121.1">
    <property type="nucleotide sequence ID" value="NZ_JBEPSM010000001.1"/>
</dbReference>
<sequence>MSNARSRWNGSALAALLAFSLFSLILYAGEARAFVAFPPFGGVGDHDVTDSCPSGTILVGLRLRSGAWVDQIALTCAPVDPTTGATGLAKDVLPARGGTGGGESSGTCLPGFVIHGVGLTMTGGERQIRSFVFECVSTTSTARHNLDLGNTSPYFPSIFEMCPTGEAVVGARIRYGKHVNAIGLVCDTFDQIKVKAGEPEKVVDCPDGGDEVPSEWSDMLKAHNDRRAQHCVPKLKWCESIAKAAQTYASKCIVGAHDPNIAPDTGENLANAYYIQNGNPVLPALSDQDAFDQSWYCEIDNYDFNNPVFVGGFTRNCARVNGHFTQVVWKDTEYLGCGRATCEIDGHQGTQWVCRYKLRGNVNVDNPFVLSQQVKRPVEPGQECN</sequence>
<dbReference type="EMBL" id="JBEPSM010000001">
    <property type="protein sequence ID" value="MET4633702.1"/>
    <property type="molecule type" value="Genomic_DNA"/>
</dbReference>
<dbReference type="Gene3D" id="2.100.10.30">
    <property type="entry name" value="Jacalin-like lectin domain"/>
    <property type="match status" value="1"/>
</dbReference>
<feature type="domain" description="SCP" evidence="1">
    <location>
        <begin position="214"/>
        <end position="364"/>
    </location>
</feature>
<dbReference type="InterPro" id="IPR036404">
    <property type="entry name" value="Jacalin-like_lectin_dom_sf"/>
</dbReference>
<dbReference type="PROSITE" id="PS01009">
    <property type="entry name" value="CRISP_1"/>
    <property type="match status" value="1"/>
</dbReference>
<gene>
    <name evidence="2" type="ORF">ABIE08_001615</name>
</gene>
<keyword evidence="3" id="KW-1185">Reference proteome</keyword>
<protein>
    <recommendedName>
        <fullName evidence="1">SCP domain-containing protein</fullName>
    </recommendedName>
</protein>
<dbReference type="Proteomes" id="UP001549321">
    <property type="component" value="Unassembled WGS sequence"/>
</dbReference>
<proteinExistence type="predicted"/>
<dbReference type="PANTHER" id="PTHR10334">
    <property type="entry name" value="CYSTEINE-RICH SECRETORY PROTEIN-RELATED"/>
    <property type="match status" value="1"/>
</dbReference>
<dbReference type="SMART" id="SM00198">
    <property type="entry name" value="SCP"/>
    <property type="match status" value="1"/>
</dbReference>
<dbReference type="Gene3D" id="3.40.33.10">
    <property type="entry name" value="CAP"/>
    <property type="match status" value="1"/>
</dbReference>
<evidence type="ECO:0000313" key="3">
    <source>
        <dbReference type="Proteomes" id="UP001549321"/>
    </source>
</evidence>